<evidence type="ECO:0000256" key="3">
    <source>
        <dbReference type="ARBA" id="ARBA00013014"/>
    </source>
</evidence>
<dbReference type="OrthoDB" id="9793586at2"/>
<name>A0A2T1HMF8_9HYPH</name>
<dbReference type="RefSeq" id="WP_106340085.1">
    <property type="nucleotide sequence ID" value="NZ_PVZS01000037.1"/>
</dbReference>
<evidence type="ECO:0000259" key="11">
    <source>
        <dbReference type="Pfam" id="PF02558"/>
    </source>
</evidence>
<dbReference type="Pfam" id="PF08546">
    <property type="entry name" value="ApbA_C"/>
    <property type="match status" value="1"/>
</dbReference>
<evidence type="ECO:0000256" key="4">
    <source>
        <dbReference type="ARBA" id="ARBA00019465"/>
    </source>
</evidence>
<reference evidence="14" key="1">
    <citation type="submission" date="2018-03" db="EMBL/GenBank/DDBJ databases">
        <authorList>
            <person name="Sun L."/>
            <person name="Liu H."/>
            <person name="Chen W."/>
            <person name="Huang K."/>
            <person name="Liu W."/>
            <person name="Gao X."/>
        </authorList>
    </citation>
    <scope>NUCLEOTIDE SEQUENCE [LARGE SCALE GENOMIC DNA]</scope>
    <source>
        <strain evidence="14">SH9</strain>
    </source>
</reference>
<dbReference type="Gene3D" id="1.10.1040.10">
    <property type="entry name" value="N-(1-d-carboxylethyl)-l-norvaline Dehydrogenase, domain 2"/>
    <property type="match status" value="1"/>
</dbReference>
<dbReference type="Pfam" id="PF02558">
    <property type="entry name" value="ApbA"/>
    <property type="match status" value="1"/>
</dbReference>
<evidence type="ECO:0000256" key="6">
    <source>
        <dbReference type="ARBA" id="ARBA00022857"/>
    </source>
</evidence>
<dbReference type="UniPathway" id="UPA00028">
    <property type="reaction ID" value="UER00004"/>
</dbReference>
<dbReference type="Proteomes" id="UP000239772">
    <property type="component" value="Unassembled WGS sequence"/>
</dbReference>
<evidence type="ECO:0000259" key="12">
    <source>
        <dbReference type="Pfam" id="PF08546"/>
    </source>
</evidence>
<dbReference type="PANTHER" id="PTHR43765:SF2">
    <property type="entry name" value="2-DEHYDROPANTOATE 2-REDUCTASE"/>
    <property type="match status" value="1"/>
</dbReference>
<dbReference type="SUPFAM" id="SSF51735">
    <property type="entry name" value="NAD(P)-binding Rossmann-fold domains"/>
    <property type="match status" value="1"/>
</dbReference>
<dbReference type="Gene3D" id="3.40.50.720">
    <property type="entry name" value="NAD(P)-binding Rossmann-like Domain"/>
    <property type="match status" value="1"/>
</dbReference>
<dbReference type="GO" id="GO:0008677">
    <property type="term" value="F:2-dehydropantoate 2-reductase activity"/>
    <property type="evidence" value="ECO:0007669"/>
    <property type="project" value="UniProtKB-EC"/>
</dbReference>
<dbReference type="InterPro" id="IPR036291">
    <property type="entry name" value="NAD(P)-bd_dom_sf"/>
</dbReference>
<gene>
    <name evidence="13" type="ORF">SLNSH_22165</name>
</gene>
<evidence type="ECO:0000256" key="8">
    <source>
        <dbReference type="ARBA" id="ARBA00032024"/>
    </source>
</evidence>
<comment type="catalytic activity">
    <reaction evidence="9 10">
        <text>(R)-pantoate + NADP(+) = 2-dehydropantoate + NADPH + H(+)</text>
        <dbReference type="Rhea" id="RHEA:16233"/>
        <dbReference type="ChEBI" id="CHEBI:11561"/>
        <dbReference type="ChEBI" id="CHEBI:15378"/>
        <dbReference type="ChEBI" id="CHEBI:15980"/>
        <dbReference type="ChEBI" id="CHEBI:57783"/>
        <dbReference type="ChEBI" id="CHEBI:58349"/>
        <dbReference type="EC" id="1.1.1.169"/>
    </reaction>
</comment>
<evidence type="ECO:0000256" key="7">
    <source>
        <dbReference type="ARBA" id="ARBA00023002"/>
    </source>
</evidence>
<dbReference type="InterPro" id="IPR013752">
    <property type="entry name" value="KPA_reductase"/>
</dbReference>
<dbReference type="AlphaFoldDB" id="A0A2T1HMF8"/>
<dbReference type="InterPro" id="IPR008927">
    <property type="entry name" value="6-PGluconate_DH-like_C_sf"/>
</dbReference>
<evidence type="ECO:0000313" key="14">
    <source>
        <dbReference type="Proteomes" id="UP000239772"/>
    </source>
</evidence>
<feature type="domain" description="Ketopantoate reductase C-terminal" evidence="12">
    <location>
        <begin position="181"/>
        <end position="323"/>
    </location>
</feature>
<dbReference type="GO" id="GO:0050661">
    <property type="term" value="F:NADP binding"/>
    <property type="evidence" value="ECO:0007669"/>
    <property type="project" value="TreeGrafter"/>
</dbReference>
<evidence type="ECO:0000256" key="9">
    <source>
        <dbReference type="ARBA" id="ARBA00048793"/>
    </source>
</evidence>
<sequence>MSGVEGPILVWGAGAIGGTVGAYLTRAGLPVTFVDIDSDHVDAINAGGLAIEGPIEQFSVKAPAFTPDMVEGRFGCILLCVKAHHTRGAAEQLRPHLAPGGYVASFQNGLNELEIAEVVGRENTVGAFVNFGADYMSPGVVQYSGRGAVVIGEIDGAVTPRVRALHETMRLFEPNAVLTDNVMGYLWGKLGYGALLFATALTNASICEALDAREPRALFRRVAGEATAVAGKLGIQPLGFNGYDPAAFAPGASDAAADASFDAMVAHNAKSAKTHSGIWRDLAVRKRKTEADAQLGPIVTFGRQVGVAAPATAGVIAMIHEIEDGRRPLAWDNLAELATSLPPA</sequence>
<dbReference type="EC" id="1.1.1.169" evidence="3 10"/>
<comment type="similarity">
    <text evidence="2 10">Belongs to the ketopantoate reductase family.</text>
</comment>
<keyword evidence="5 10" id="KW-0566">Pantothenate biosynthesis</keyword>
<comment type="caution">
    <text evidence="13">The sequence shown here is derived from an EMBL/GenBank/DDBJ whole genome shotgun (WGS) entry which is preliminary data.</text>
</comment>
<dbReference type="InterPro" id="IPR013328">
    <property type="entry name" value="6PGD_dom2"/>
</dbReference>
<dbReference type="PANTHER" id="PTHR43765">
    <property type="entry name" value="2-DEHYDROPANTOATE 2-REDUCTASE-RELATED"/>
    <property type="match status" value="1"/>
</dbReference>
<evidence type="ECO:0000256" key="2">
    <source>
        <dbReference type="ARBA" id="ARBA00007870"/>
    </source>
</evidence>
<dbReference type="GO" id="GO:0015940">
    <property type="term" value="P:pantothenate biosynthetic process"/>
    <property type="evidence" value="ECO:0007669"/>
    <property type="project" value="UniProtKB-UniPathway"/>
</dbReference>
<comment type="pathway">
    <text evidence="1 10">Cofactor biosynthesis; (R)-pantothenate biosynthesis; (R)-pantoate from 3-methyl-2-oxobutanoate: step 2/2.</text>
</comment>
<dbReference type="InterPro" id="IPR003710">
    <property type="entry name" value="ApbA"/>
</dbReference>
<dbReference type="InterPro" id="IPR013332">
    <property type="entry name" value="KPR_N"/>
</dbReference>
<keyword evidence="7 10" id="KW-0560">Oxidoreductase</keyword>
<dbReference type="NCBIfam" id="TIGR00745">
    <property type="entry name" value="apbA_panE"/>
    <property type="match status" value="1"/>
</dbReference>
<accession>A0A2T1HMF8</accession>
<dbReference type="EMBL" id="PVZS01000037">
    <property type="protein sequence ID" value="PSC02827.1"/>
    <property type="molecule type" value="Genomic_DNA"/>
</dbReference>
<dbReference type="InterPro" id="IPR050838">
    <property type="entry name" value="Ketopantoate_reductase"/>
</dbReference>
<comment type="function">
    <text evidence="10">Catalyzes the NADPH-dependent reduction of ketopantoate into pantoic acid.</text>
</comment>
<evidence type="ECO:0000256" key="10">
    <source>
        <dbReference type="RuleBase" id="RU362068"/>
    </source>
</evidence>
<dbReference type="GO" id="GO:0005737">
    <property type="term" value="C:cytoplasm"/>
    <property type="evidence" value="ECO:0007669"/>
    <property type="project" value="TreeGrafter"/>
</dbReference>
<evidence type="ECO:0000256" key="1">
    <source>
        <dbReference type="ARBA" id="ARBA00004994"/>
    </source>
</evidence>
<keyword evidence="6 10" id="KW-0521">NADP</keyword>
<feature type="domain" description="Ketopantoate reductase N-terminal" evidence="11">
    <location>
        <begin position="8"/>
        <end position="155"/>
    </location>
</feature>
<evidence type="ECO:0000313" key="13">
    <source>
        <dbReference type="EMBL" id="PSC02827.1"/>
    </source>
</evidence>
<evidence type="ECO:0000256" key="5">
    <source>
        <dbReference type="ARBA" id="ARBA00022655"/>
    </source>
</evidence>
<dbReference type="SUPFAM" id="SSF48179">
    <property type="entry name" value="6-phosphogluconate dehydrogenase C-terminal domain-like"/>
    <property type="match status" value="1"/>
</dbReference>
<keyword evidence="14" id="KW-1185">Reference proteome</keyword>
<proteinExistence type="inferred from homology"/>
<protein>
    <recommendedName>
        <fullName evidence="4 10">2-dehydropantoate 2-reductase</fullName>
        <ecNumber evidence="3 10">1.1.1.169</ecNumber>
    </recommendedName>
    <alternativeName>
        <fullName evidence="8 10">Ketopantoate reductase</fullName>
    </alternativeName>
</protein>
<organism evidence="13 14">
    <name type="scientific">Alsobacter soli</name>
    <dbReference type="NCBI Taxonomy" id="2109933"/>
    <lineage>
        <taxon>Bacteria</taxon>
        <taxon>Pseudomonadati</taxon>
        <taxon>Pseudomonadota</taxon>
        <taxon>Alphaproteobacteria</taxon>
        <taxon>Hyphomicrobiales</taxon>
        <taxon>Alsobacteraceae</taxon>
        <taxon>Alsobacter</taxon>
    </lineage>
</organism>